<dbReference type="FunFam" id="3.30.160.60:FF:000340">
    <property type="entry name" value="zinc finger protein 473 isoform X1"/>
    <property type="match status" value="1"/>
</dbReference>
<dbReference type="PROSITE" id="PS50048">
    <property type="entry name" value="ZN2_CY6_FUNGAL_2"/>
    <property type="match status" value="1"/>
</dbReference>
<dbReference type="Gene3D" id="3.30.160.60">
    <property type="entry name" value="Classic Zinc Finger"/>
    <property type="match status" value="1"/>
</dbReference>
<feature type="region of interest" description="Disordered" evidence="11">
    <location>
        <begin position="1"/>
        <end position="34"/>
    </location>
</feature>
<protein>
    <recommendedName>
        <fullName evidence="9">pH-response transcription factor pacC/RIM101</fullName>
    </recommendedName>
</protein>
<dbReference type="PROSITE" id="PS50157">
    <property type="entry name" value="ZINC_FINGER_C2H2_2"/>
    <property type="match status" value="2"/>
</dbReference>
<proteinExistence type="inferred from homology"/>
<reference evidence="14 15" key="1">
    <citation type="submission" date="2016-07" db="EMBL/GenBank/DDBJ databases">
        <title>Multiple horizontal gene transfer events from other fungi enriched the ability of initially mycotrophic Trichoderma (Ascomycota) to feed on dead plant biomass.</title>
        <authorList>
            <consortium name="DOE Joint Genome Institute"/>
            <person name="Aerts A."/>
            <person name="Atanasova L."/>
            <person name="Chenthamara K."/>
            <person name="Zhang J."/>
            <person name="Grujic M."/>
            <person name="Henrissat B."/>
            <person name="Kuo A."/>
            <person name="Salamov A."/>
            <person name="Lipzen A."/>
            <person name="Labutti K."/>
            <person name="Barry K."/>
            <person name="Miao Y."/>
            <person name="Rahimi M.J."/>
            <person name="Shen Q."/>
            <person name="Grigoriev I.V."/>
            <person name="Kubicek C.P."/>
            <person name="Druzhinina I.S."/>
        </authorList>
    </citation>
    <scope>NUCLEOTIDE SEQUENCE [LARGE SCALE GENOMIC DNA]</scope>
    <source>
        <strain evidence="14 15">CBS 433.97</strain>
    </source>
</reference>
<dbReference type="STRING" id="1042311.A0A2T3ZQ35"/>
<dbReference type="PANTHER" id="PTHR47660:SF2">
    <property type="entry name" value="TRANSCRIPTION FACTOR WITH C2H2 AND ZN(2)-CYS(6) DNA BINDING DOMAIN (EUROFUNG)"/>
    <property type="match status" value="1"/>
</dbReference>
<dbReference type="OrthoDB" id="40579at2759"/>
<dbReference type="GO" id="GO:0003677">
    <property type="term" value="F:DNA binding"/>
    <property type="evidence" value="ECO:0007669"/>
    <property type="project" value="InterPro"/>
</dbReference>
<keyword evidence="6" id="KW-0804">Transcription</keyword>
<dbReference type="Proteomes" id="UP000240493">
    <property type="component" value="Unassembled WGS sequence"/>
</dbReference>
<dbReference type="PANTHER" id="PTHR47660">
    <property type="entry name" value="TRANSCRIPTION FACTOR WITH C2H2 AND ZN(2)-CYS(6) DNA BINDING DOMAIN (EUROFUNG)-RELATED-RELATED"/>
    <property type="match status" value="1"/>
</dbReference>
<dbReference type="PROSITE" id="PS00028">
    <property type="entry name" value="ZINC_FINGER_C2H2_1"/>
    <property type="match status" value="2"/>
</dbReference>
<gene>
    <name evidence="14" type="ORF">M441DRAFT_127187</name>
</gene>
<dbReference type="Pfam" id="PF00561">
    <property type="entry name" value="Abhydrolase_1"/>
    <property type="match status" value="1"/>
</dbReference>
<evidence type="ECO:0000256" key="1">
    <source>
        <dbReference type="ARBA" id="ARBA00022723"/>
    </source>
</evidence>
<dbReference type="SUPFAM" id="SSF53474">
    <property type="entry name" value="alpha/beta-Hydrolases"/>
    <property type="match status" value="1"/>
</dbReference>
<evidence type="ECO:0000256" key="7">
    <source>
        <dbReference type="ARBA" id="ARBA00023242"/>
    </source>
</evidence>
<evidence type="ECO:0000256" key="4">
    <source>
        <dbReference type="ARBA" id="ARBA00022833"/>
    </source>
</evidence>
<feature type="compositionally biased region" description="Polar residues" evidence="11">
    <location>
        <begin position="180"/>
        <end position="190"/>
    </location>
</feature>
<dbReference type="PROSITE" id="PS00463">
    <property type="entry name" value="ZN2_CY6_FUNGAL_1"/>
    <property type="match status" value="1"/>
</dbReference>
<dbReference type="InterPro" id="IPR029058">
    <property type="entry name" value="AB_hydrolase_fold"/>
</dbReference>
<dbReference type="InterPro" id="IPR007219">
    <property type="entry name" value="XnlR_reg_dom"/>
</dbReference>
<evidence type="ECO:0000256" key="5">
    <source>
        <dbReference type="ARBA" id="ARBA00023015"/>
    </source>
</evidence>
<evidence type="ECO:0000256" key="9">
    <source>
        <dbReference type="ARBA" id="ARBA00039490"/>
    </source>
</evidence>
<dbReference type="Pfam" id="PF00096">
    <property type="entry name" value="zf-C2H2"/>
    <property type="match status" value="2"/>
</dbReference>
<evidence type="ECO:0000313" key="15">
    <source>
        <dbReference type="Proteomes" id="UP000240493"/>
    </source>
</evidence>
<dbReference type="SMART" id="SM00355">
    <property type="entry name" value="ZnF_C2H2"/>
    <property type="match status" value="2"/>
</dbReference>
<keyword evidence="3 10" id="KW-0863">Zinc-finger</keyword>
<dbReference type="GO" id="GO:0005634">
    <property type="term" value="C:nucleus"/>
    <property type="evidence" value="ECO:0007669"/>
    <property type="project" value="UniProtKB-ARBA"/>
</dbReference>
<keyword evidence="4" id="KW-0862">Zinc</keyword>
<keyword evidence="1" id="KW-0479">Metal-binding</keyword>
<dbReference type="InterPro" id="IPR013087">
    <property type="entry name" value="Znf_C2H2_type"/>
</dbReference>
<dbReference type="InterPro" id="IPR036236">
    <property type="entry name" value="Znf_C2H2_sf"/>
</dbReference>
<dbReference type="CDD" id="cd00067">
    <property type="entry name" value="GAL4"/>
    <property type="match status" value="1"/>
</dbReference>
<dbReference type="Gene3D" id="3.40.50.1820">
    <property type="entry name" value="alpha/beta hydrolase"/>
    <property type="match status" value="1"/>
</dbReference>
<evidence type="ECO:0000256" key="6">
    <source>
        <dbReference type="ARBA" id="ARBA00023163"/>
    </source>
</evidence>
<dbReference type="GO" id="GO:0008270">
    <property type="term" value="F:zinc ion binding"/>
    <property type="evidence" value="ECO:0007669"/>
    <property type="project" value="UniProtKB-KW"/>
</dbReference>
<evidence type="ECO:0000259" key="13">
    <source>
        <dbReference type="PROSITE" id="PS50157"/>
    </source>
</evidence>
<evidence type="ECO:0000256" key="11">
    <source>
        <dbReference type="SAM" id="MobiDB-lite"/>
    </source>
</evidence>
<dbReference type="GO" id="GO:0000981">
    <property type="term" value="F:DNA-binding transcription factor activity, RNA polymerase II-specific"/>
    <property type="evidence" value="ECO:0007669"/>
    <property type="project" value="InterPro"/>
</dbReference>
<dbReference type="EMBL" id="KZ679256">
    <property type="protein sequence ID" value="PTB46926.1"/>
    <property type="molecule type" value="Genomic_DNA"/>
</dbReference>
<dbReference type="SMART" id="SM00066">
    <property type="entry name" value="GAL4"/>
    <property type="match status" value="1"/>
</dbReference>
<dbReference type="InterPro" id="IPR036864">
    <property type="entry name" value="Zn2-C6_fun-type_DNA-bd_sf"/>
</dbReference>
<dbReference type="PRINTS" id="PR00111">
    <property type="entry name" value="ABHYDROLASE"/>
</dbReference>
<evidence type="ECO:0000256" key="10">
    <source>
        <dbReference type="PROSITE-ProRule" id="PRU00042"/>
    </source>
</evidence>
<evidence type="ECO:0000256" key="3">
    <source>
        <dbReference type="ARBA" id="ARBA00022771"/>
    </source>
</evidence>
<name>A0A2T3ZQ35_TRIA4</name>
<keyword evidence="2" id="KW-0677">Repeat</keyword>
<feature type="domain" description="C2H2-type" evidence="13">
    <location>
        <begin position="88"/>
        <end position="115"/>
    </location>
</feature>
<feature type="domain" description="Zn(2)-C6 fungal-type" evidence="12">
    <location>
        <begin position="133"/>
        <end position="162"/>
    </location>
</feature>
<feature type="region of interest" description="Disordered" evidence="11">
    <location>
        <begin position="164"/>
        <end position="190"/>
    </location>
</feature>
<organism evidence="14 15">
    <name type="scientific">Trichoderma asperellum (strain ATCC 204424 / CBS 433.97 / NBRC 101777)</name>
    <dbReference type="NCBI Taxonomy" id="1042311"/>
    <lineage>
        <taxon>Eukaryota</taxon>
        <taxon>Fungi</taxon>
        <taxon>Dikarya</taxon>
        <taxon>Ascomycota</taxon>
        <taxon>Pezizomycotina</taxon>
        <taxon>Sordariomycetes</taxon>
        <taxon>Hypocreomycetidae</taxon>
        <taxon>Hypocreales</taxon>
        <taxon>Hypocreaceae</taxon>
        <taxon>Trichoderma</taxon>
    </lineage>
</organism>
<accession>A0A2T3ZQ35</accession>
<evidence type="ECO:0000313" key="14">
    <source>
        <dbReference type="EMBL" id="PTB46926.1"/>
    </source>
</evidence>
<feature type="compositionally biased region" description="Polar residues" evidence="11">
    <location>
        <begin position="164"/>
        <end position="173"/>
    </location>
</feature>
<dbReference type="Gene3D" id="4.10.240.10">
    <property type="entry name" value="Zn(2)-C6 fungal-type DNA-binding domain"/>
    <property type="match status" value="1"/>
</dbReference>
<sequence length="1296" mass="143901">MQAVPSSTTPGPPSASPGTDITAGTATSASDTTTDVFASSATGEAPVPAPHQSHQNSNPYACRDCGRSYSRPEHLVRHVQTHTLGRRFACEICKKSFARKDLLRRHVANHENDSPKKRQRLVSAPNSSRVTQACRPCAAARVKCDETKPCRRCVSRNLACSSFETSPGSSTNLVHLPASGQDTTAQNQPNSGPYIGSADSNSTLQNTPMNFIRDNITSKSSPLIAHPNNSTKAGPMEFSNIPFFDFLRDVLYQQPLDLPRPTESQGPAVLDFCDDMDMDLTDMDFGLLDHWNLDLEDGGALITPTLAGQNPQNSAEMSRMRQNLANVWGELPWKWEPTAKDSGYTEQGNLPISAKDLSNAQFQEIKKNLERVVDQKLNLSSRDQILAIILKTCRDASTAGRVSASFPTVDVMDTMMQVFLAAHIRQVSTWIHFPTLKLNSLWPEWVGNAVAAGAVLMPTPTLRKFGFAIQEAVRITIPARFEDNNTAIQNLSLVQALILGQDVGLWSGNRRKMEIAECHLVIPVTMMRYRRLFQRHMYPTIVVDPSDEGETLELKWTKWAAAEQWKRLVFHCYIREAQLSMTALTNPCMSYSELTLPLPERKELWLAKSASEWKTLYLSGTARQQNSKLPSIADAYRDVRQLAENSARIDMQLSVSIFLHGFWSMIFEYSQLSVVHQFRSYSKERPNPLLNSRRQELIRELQSFQFASSDLQDITPQEHVILNLLMMHLYVSLDDLQIFSGKQGEEEARRMYPILQQWTASPESWCAIWCAGQILRYAKMFALGQLKDFYAIAVHHAALALWTYGVVARASQQQDMASQYGYEPMYLDEGDNATSIQHFLSFGQGRPLIQGPTGPSSGAAPGDASVYDPRACMDIAQEILQTNFRRPQDALPPLVENLCQLIKQLGNAAWAVGLGFFRWPSPLPQTAVAVTATAVATATLLLFARSALRPRWGKALPNPLKTTIPRLPRDEVEGLVYQPDAFPGARDVDTPYGSIRVYEFGPEDGEKVLLVHGISTPCITLALIAHGLVKRGCRVMLFDLFGRGFSDGVGDLPHDERLYTTQMLLVLASSPLAWTGNDAFRLVGYSLGGGIAVHFATTFPHLVSSLVLLAPAGLINADDFGAISLFIFKSGFVPERILAYLTRIRLQQPIAASRRAKDVSPSAAAADIAVAEATGTSETQKTDGSSIPLEQHVLMYVRWMALHHTGFIPAFMSAIRYSPLTDQHDSWRLLARRKPGSTMVLLAQNDEIIDVNGYEHEGLPLLGGKDNVVWRVLPGTHDFVMTHPESILREMDELWK</sequence>
<comment type="similarity">
    <text evidence="8">Belongs to the pacC/RIM101 family.</text>
</comment>
<evidence type="ECO:0000256" key="8">
    <source>
        <dbReference type="ARBA" id="ARBA00038089"/>
    </source>
</evidence>
<keyword evidence="5" id="KW-0805">Transcription regulation</keyword>
<dbReference type="GO" id="GO:0006351">
    <property type="term" value="P:DNA-templated transcription"/>
    <property type="evidence" value="ECO:0007669"/>
    <property type="project" value="InterPro"/>
</dbReference>
<dbReference type="SUPFAM" id="SSF57701">
    <property type="entry name" value="Zn2/Cys6 DNA-binding domain"/>
    <property type="match status" value="1"/>
</dbReference>
<dbReference type="Pfam" id="PF00172">
    <property type="entry name" value="Zn_clus"/>
    <property type="match status" value="1"/>
</dbReference>
<evidence type="ECO:0000256" key="2">
    <source>
        <dbReference type="ARBA" id="ARBA00022737"/>
    </source>
</evidence>
<keyword evidence="7" id="KW-0539">Nucleus</keyword>
<keyword evidence="15" id="KW-1185">Reference proteome</keyword>
<dbReference type="InterPro" id="IPR001138">
    <property type="entry name" value="Zn2Cys6_DnaBD"/>
</dbReference>
<feature type="domain" description="C2H2-type" evidence="13">
    <location>
        <begin position="60"/>
        <end position="87"/>
    </location>
</feature>
<feature type="compositionally biased region" description="Low complexity" evidence="11">
    <location>
        <begin position="16"/>
        <end position="34"/>
    </location>
</feature>
<dbReference type="InterPro" id="IPR000073">
    <property type="entry name" value="AB_hydrolase_1"/>
</dbReference>
<dbReference type="Pfam" id="PF04082">
    <property type="entry name" value="Fungal_trans"/>
    <property type="match status" value="1"/>
</dbReference>
<dbReference type="SUPFAM" id="SSF57667">
    <property type="entry name" value="beta-beta-alpha zinc fingers"/>
    <property type="match status" value="1"/>
</dbReference>
<evidence type="ECO:0000259" key="12">
    <source>
        <dbReference type="PROSITE" id="PS50048"/>
    </source>
</evidence>